<feature type="transmembrane region" description="Helical" evidence="8">
    <location>
        <begin position="122"/>
        <end position="143"/>
    </location>
</feature>
<comment type="similarity">
    <text evidence="2 7">Belongs to the major facilitator superfamily. Sugar transporter (TC 2.A.1.1) family.</text>
</comment>
<feature type="transmembrane region" description="Helical" evidence="8">
    <location>
        <begin position="286"/>
        <end position="308"/>
    </location>
</feature>
<dbReference type="PRINTS" id="PR00171">
    <property type="entry name" value="SUGRTRNSPORT"/>
</dbReference>
<keyword evidence="5 8" id="KW-1133">Transmembrane helix</keyword>
<dbReference type="InterPro" id="IPR003663">
    <property type="entry name" value="Sugar/inositol_transpt"/>
</dbReference>
<dbReference type="PANTHER" id="PTHR48022:SF2">
    <property type="entry name" value="PLASTIDIC GLUCOSE TRANSPORTER 4"/>
    <property type="match status" value="1"/>
</dbReference>
<feature type="transmembrane region" description="Helical" evidence="8">
    <location>
        <begin position="91"/>
        <end position="116"/>
    </location>
</feature>
<evidence type="ECO:0000256" key="1">
    <source>
        <dbReference type="ARBA" id="ARBA00004141"/>
    </source>
</evidence>
<feature type="transmembrane region" description="Helical" evidence="8">
    <location>
        <begin position="375"/>
        <end position="394"/>
    </location>
</feature>
<dbReference type="PANTHER" id="PTHR48022">
    <property type="entry name" value="PLASTIDIC GLUCOSE TRANSPORTER 4"/>
    <property type="match status" value="1"/>
</dbReference>
<dbReference type="InterPro" id="IPR036259">
    <property type="entry name" value="MFS_trans_sf"/>
</dbReference>
<dbReference type="STRING" id="4829.A0A163MGX1"/>
<dbReference type="SUPFAM" id="SSF103473">
    <property type="entry name" value="MFS general substrate transporter"/>
    <property type="match status" value="1"/>
</dbReference>
<accession>A0A163MGX1</accession>
<dbReference type="AlphaFoldDB" id="A0A163MGX1"/>
<reference evidence="10" key="1">
    <citation type="submission" date="2016-04" db="EMBL/GenBank/DDBJ databases">
        <authorList>
            <person name="Evans L.H."/>
            <person name="Alamgir A."/>
            <person name="Owens N."/>
            <person name="Weber N.D."/>
            <person name="Virtaneva K."/>
            <person name="Barbian K."/>
            <person name="Babar A."/>
            <person name="Rosenke K."/>
        </authorList>
    </citation>
    <scope>NUCLEOTIDE SEQUENCE [LARGE SCALE GENOMIC DNA]</scope>
    <source>
        <strain evidence="10">CBS 101.48</strain>
    </source>
</reference>
<dbReference type="Proteomes" id="UP000078561">
    <property type="component" value="Unassembled WGS sequence"/>
</dbReference>
<dbReference type="GO" id="GO:0005351">
    <property type="term" value="F:carbohydrate:proton symporter activity"/>
    <property type="evidence" value="ECO:0007669"/>
    <property type="project" value="TreeGrafter"/>
</dbReference>
<dbReference type="PROSITE" id="PS00216">
    <property type="entry name" value="SUGAR_TRANSPORT_1"/>
    <property type="match status" value="2"/>
</dbReference>
<name>A0A163MGX1_ABSGL</name>
<evidence type="ECO:0000259" key="9">
    <source>
        <dbReference type="PROSITE" id="PS50850"/>
    </source>
</evidence>
<keyword evidence="6 8" id="KW-0472">Membrane</keyword>
<dbReference type="InterPro" id="IPR050360">
    <property type="entry name" value="MFS_Sugar_Transporters"/>
</dbReference>
<comment type="subcellular location">
    <subcellularLocation>
        <location evidence="1">Membrane</location>
        <topology evidence="1">Multi-pass membrane protein</topology>
    </subcellularLocation>
</comment>
<dbReference type="PROSITE" id="PS50850">
    <property type="entry name" value="MFS"/>
    <property type="match status" value="1"/>
</dbReference>
<feature type="transmembrane region" description="Helical" evidence="8">
    <location>
        <begin position="253"/>
        <end position="274"/>
    </location>
</feature>
<keyword evidence="11" id="KW-1185">Reference proteome</keyword>
<feature type="transmembrane region" description="Helical" evidence="8">
    <location>
        <begin position="215"/>
        <end position="233"/>
    </location>
</feature>
<dbReference type="FunFam" id="1.20.1250.20:FF:000134">
    <property type="entry name" value="MFS sugar transporter protein"/>
    <property type="match status" value="1"/>
</dbReference>
<keyword evidence="3 7" id="KW-0813">Transport</keyword>
<protein>
    <recommendedName>
        <fullName evidence="9">Major facilitator superfamily (MFS) profile domain-containing protein</fullName>
    </recommendedName>
</protein>
<evidence type="ECO:0000313" key="10">
    <source>
        <dbReference type="EMBL" id="SAM04849.1"/>
    </source>
</evidence>
<evidence type="ECO:0000256" key="4">
    <source>
        <dbReference type="ARBA" id="ARBA00022692"/>
    </source>
</evidence>
<dbReference type="NCBIfam" id="TIGR00879">
    <property type="entry name" value="SP"/>
    <property type="match status" value="1"/>
</dbReference>
<feature type="transmembrane region" description="Helical" evidence="8">
    <location>
        <begin position="45"/>
        <end position="70"/>
    </location>
</feature>
<feature type="transmembrane region" description="Helical" evidence="8">
    <location>
        <begin position="406"/>
        <end position="424"/>
    </location>
</feature>
<dbReference type="OMA" id="MMESSAQ"/>
<dbReference type="Pfam" id="PF00083">
    <property type="entry name" value="Sugar_tr"/>
    <property type="match status" value="1"/>
</dbReference>
<evidence type="ECO:0000256" key="6">
    <source>
        <dbReference type="ARBA" id="ARBA00023136"/>
    </source>
</evidence>
<evidence type="ECO:0000256" key="2">
    <source>
        <dbReference type="ARBA" id="ARBA00010992"/>
    </source>
</evidence>
<evidence type="ECO:0000256" key="8">
    <source>
        <dbReference type="SAM" id="Phobius"/>
    </source>
</evidence>
<proteinExistence type="inferred from homology"/>
<gene>
    <name evidence="10" type="primary">ABSGL_10715.1 scaffold 12033</name>
</gene>
<dbReference type="InterPro" id="IPR005828">
    <property type="entry name" value="MFS_sugar_transport-like"/>
</dbReference>
<keyword evidence="4 8" id="KW-0812">Transmembrane</keyword>
<evidence type="ECO:0000256" key="5">
    <source>
        <dbReference type="ARBA" id="ARBA00022989"/>
    </source>
</evidence>
<sequence>MPYYKAEIQNLTNRRALTGLMTIGAIVGALVVGILADKIGRKPTMVFSCIIFLVGSLFQTGANNIALMLSGRAVTGFNQSELAPKHLRGRLIAIYQYAITLGIFCGSWIALGAVNIQSDSSWRLALGIQMIPCLILLFLICFVPESPRYLMYRNHDADALYVLSKIHGDGTPDHPNVYMEYVAIQQSIAYEKTFKNRSSYARVFSGSPENNRRRLLLGILTQGFQQLTGINPILMFSPQVLHITGLSGLRSSLISTCISASINMGATIPALFFLDRYGRRSTMLVGAAGLCACLIVMSVLSITGRFIYETDYVTEIESAVVTSRDVSSNVGDIKNEAIAFVAMQYTYVAIFAYTWGPLGWIYPSELYSQGIRAKALSLTSGFGWILTFAVFEFSSAMLGRIHGKLYVIYTCFCIIIIVVVYFFFPETKGKSLEEIDLLFGSDIGYFDVNPHPAQTAATTLDHMERVQRKNANQYPFQLGETGPHLPSSSDNISLAPCDEYDNTRHPTFVEVQPGQSL</sequence>
<dbReference type="GO" id="GO:0016020">
    <property type="term" value="C:membrane"/>
    <property type="evidence" value="ECO:0007669"/>
    <property type="project" value="UniProtKB-SubCell"/>
</dbReference>
<evidence type="ECO:0000256" key="3">
    <source>
        <dbReference type="ARBA" id="ARBA00022448"/>
    </source>
</evidence>
<evidence type="ECO:0000313" key="11">
    <source>
        <dbReference type="Proteomes" id="UP000078561"/>
    </source>
</evidence>
<feature type="domain" description="Major facilitator superfamily (MFS) profile" evidence="9">
    <location>
        <begin position="1"/>
        <end position="428"/>
    </location>
</feature>
<dbReference type="InterPro" id="IPR020846">
    <property type="entry name" value="MFS_dom"/>
</dbReference>
<dbReference type="InParanoid" id="A0A163MGX1"/>
<dbReference type="OrthoDB" id="4142200at2759"/>
<evidence type="ECO:0000256" key="7">
    <source>
        <dbReference type="RuleBase" id="RU003346"/>
    </source>
</evidence>
<organism evidence="10">
    <name type="scientific">Absidia glauca</name>
    <name type="common">Pin mould</name>
    <dbReference type="NCBI Taxonomy" id="4829"/>
    <lineage>
        <taxon>Eukaryota</taxon>
        <taxon>Fungi</taxon>
        <taxon>Fungi incertae sedis</taxon>
        <taxon>Mucoromycota</taxon>
        <taxon>Mucoromycotina</taxon>
        <taxon>Mucoromycetes</taxon>
        <taxon>Mucorales</taxon>
        <taxon>Cunninghamellaceae</taxon>
        <taxon>Absidia</taxon>
    </lineage>
</organism>
<dbReference type="EMBL" id="LT554417">
    <property type="protein sequence ID" value="SAM04849.1"/>
    <property type="molecule type" value="Genomic_DNA"/>
</dbReference>
<dbReference type="InterPro" id="IPR005829">
    <property type="entry name" value="Sugar_transporter_CS"/>
</dbReference>
<dbReference type="Gene3D" id="1.20.1250.20">
    <property type="entry name" value="MFS general substrate transporter like domains"/>
    <property type="match status" value="1"/>
</dbReference>
<feature type="transmembrane region" description="Helical" evidence="8">
    <location>
        <begin position="337"/>
        <end position="363"/>
    </location>
</feature>
<feature type="transmembrane region" description="Helical" evidence="8">
    <location>
        <begin position="20"/>
        <end position="39"/>
    </location>
</feature>